<dbReference type="PANTHER" id="PTHR37984:SF5">
    <property type="entry name" value="PROTEIN NYNRIN-LIKE"/>
    <property type="match status" value="1"/>
</dbReference>
<dbReference type="InterPro" id="IPR012337">
    <property type="entry name" value="RNaseH-like_sf"/>
</dbReference>
<dbReference type="PANTHER" id="PTHR37984">
    <property type="entry name" value="PROTEIN CBG26694"/>
    <property type="match status" value="1"/>
</dbReference>
<evidence type="ECO:0000313" key="4">
    <source>
        <dbReference type="Proteomes" id="UP000663828"/>
    </source>
</evidence>
<dbReference type="InterPro" id="IPR001584">
    <property type="entry name" value="Integrase_cat-core"/>
</dbReference>
<dbReference type="Proteomes" id="UP000663852">
    <property type="component" value="Unassembled WGS sequence"/>
</dbReference>
<evidence type="ECO:0000313" key="2">
    <source>
        <dbReference type="EMBL" id="CAF1128400.1"/>
    </source>
</evidence>
<protein>
    <recommendedName>
        <fullName evidence="1">Integrase catalytic domain-containing protein</fullName>
    </recommendedName>
</protein>
<dbReference type="GO" id="GO:0003676">
    <property type="term" value="F:nucleic acid binding"/>
    <property type="evidence" value="ECO:0007669"/>
    <property type="project" value="InterPro"/>
</dbReference>
<gene>
    <name evidence="3" type="ORF">EDS130_LOCUS40277</name>
    <name evidence="2" type="ORF">XAT740_LOCUS19767</name>
</gene>
<evidence type="ECO:0000313" key="3">
    <source>
        <dbReference type="EMBL" id="CAF1462935.1"/>
    </source>
</evidence>
<dbReference type="AlphaFoldDB" id="A0A815QJJ6"/>
<organism evidence="3 5">
    <name type="scientific">Adineta ricciae</name>
    <name type="common">Rotifer</name>
    <dbReference type="NCBI Taxonomy" id="249248"/>
    <lineage>
        <taxon>Eukaryota</taxon>
        <taxon>Metazoa</taxon>
        <taxon>Spiralia</taxon>
        <taxon>Gnathifera</taxon>
        <taxon>Rotifera</taxon>
        <taxon>Eurotatoria</taxon>
        <taxon>Bdelloidea</taxon>
        <taxon>Adinetida</taxon>
        <taxon>Adinetidae</taxon>
        <taxon>Adineta</taxon>
    </lineage>
</organism>
<dbReference type="SUPFAM" id="SSF53098">
    <property type="entry name" value="Ribonuclease H-like"/>
    <property type="match status" value="1"/>
</dbReference>
<dbReference type="Gene3D" id="3.30.420.10">
    <property type="entry name" value="Ribonuclease H-like superfamily/Ribonuclease H"/>
    <property type="match status" value="1"/>
</dbReference>
<dbReference type="InterPro" id="IPR036397">
    <property type="entry name" value="RNaseH_sf"/>
</dbReference>
<reference evidence="3" key="1">
    <citation type="submission" date="2021-02" db="EMBL/GenBank/DDBJ databases">
        <authorList>
            <person name="Nowell W R."/>
        </authorList>
    </citation>
    <scope>NUCLEOTIDE SEQUENCE</scope>
</reference>
<comment type="caution">
    <text evidence="3">The sequence shown here is derived from an EMBL/GenBank/DDBJ whole genome shotgun (WGS) entry which is preliminary data.</text>
</comment>
<dbReference type="EMBL" id="CAJNOJ010000481">
    <property type="protein sequence ID" value="CAF1462935.1"/>
    <property type="molecule type" value="Genomic_DNA"/>
</dbReference>
<dbReference type="Proteomes" id="UP000663828">
    <property type="component" value="Unassembled WGS sequence"/>
</dbReference>
<name>A0A815QJJ6_ADIRI</name>
<evidence type="ECO:0000313" key="5">
    <source>
        <dbReference type="Proteomes" id="UP000663852"/>
    </source>
</evidence>
<keyword evidence="4" id="KW-1185">Reference proteome</keyword>
<accession>A0A815QJJ6</accession>
<evidence type="ECO:0000259" key="1">
    <source>
        <dbReference type="PROSITE" id="PS50994"/>
    </source>
</evidence>
<feature type="domain" description="Integrase catalytic" evidence="1">
    <location>
        <begin position="170"/>
        <end position="304"/>
    </location>
</feature>
<dbReference type="Gene3D" id="1.10.340.70">
    <property type="match status" value="1"/>
</dbReference>
<proteinExistence type="predicted"/>
<dbReference type="EMBL" id="CAJNOR010001358">
    <property type="protein sequence ID" value="CAF1128400.1"/>
    <property type="molecule type" value="Genomic_DNA"/>
</dbReference>
<dbReference type="Pfam" id="PF17921">
    <property type="entry name" value="Integrase_H2C2"/>
    <property type="match status" value="1"/>
</dbReference>
<sequence length="540" mass="60740">MASSISSPGRITTASSVITSSETLVPTTPGDNIKLKNDFVSKISAMRNELLNNPVFTIERYNETMEIINNAKLKNNSKRNDKEISLLKAYDVINLGNQDKLIKKIHEEEDTTVKYYVPLNEIYDVIRIAHSNVGHRGIKYTSKEIKKRCANVTEKQVKLFISNCEECKIKRSKPRNSSKLVINPILSNDFSSRAEVDLIDMQSSPDGPFKFILNYQDHFTKFCVLRPLKTKTAAAEVAYHLLDIFALFGAPLILQSDNGREFTALVIEELSLTWKNLKIVHGKPRHPQSQGSVERCNQDTKQLLGTWIRENNSTKCPYSVLFGNEPKLGLSSTSLHPSVFNKITTEEELINKLDALTADEINKNSCASDNEEEALNIVLNMTRDSDSEFSDDLYDNDQLNATTQKRKNYETLTNRFKTTTDIRQSAREGQKRQANEFLQNTAKRQKLADLDVGDNVLVPLPDIDRGPTDARNVLAVIMEIKNDKFKLGAEHGLINGYYSFNQISKAPGTPTLLIDNINEGTQKSLREIAKSQSITGGQAF</sequence>
<dbReference type="InterPro" id="IPR050951">
    <property type="entry name" value="Retrovirus_Pol_polyprotein"/>
</dbReference>
<dbReference type="OrthoDB" id="10059746at2759"/>
<dbReference type="PROSITE" id="PS50994">
    <property type="entry name" value="INTEGRASE"/>
    <property type="match status" value="1"/>
</dbReference>
<dbReference type="InterPro" id="IPR041588">
    <property type="entry name" value="Integrase_H2C2"/>
</dbReference>
<dbReference type="GO" id="GO:0015074">
    <property type="term" value="P:DNA integration"/>
    <property type="evidence" value="ECO:0007669"/>
    <property type="project" value="InterPro"/>
</dbReference>